<dbReference type="Proteomes" id="UP001165289">
    <property type="component" value="Unassembled WGS sequence"/>
</dbReference>
<dbReference type="Pfam" id="PF12796">
    <property type="entry name" value="Ank_2"/>
    <property type="match status" value="1"/>
</dbReference>
<dbReference type="InterPro" id="IPR036028">
    <property type="entry name" value="SH3-like_dom_sf"/>
</dbReference>
<keyword evidence="3" id="KW-0963">Cytoplasm</keyword>
<keyword evidence="2 9" id="KW-0728">SH3 domain</keyword>
<dbReference type="InterPro" id="IPR001452">
    <property type="entry name" value="SH3_domain"/>
</dbReference>
<evidence type="ECO:0000256" key="4">
    <source>
        <dbReference type="ARBA" id="ARBA00022737"/>
    </source>
</evidence>
<dbReference type="Pfam" id="PF00018">
    <property type="entry name" value="SH3_1"/>
    <property type="match status" value="1"/>
</dbReference>
<feature type="domain" description="SH3" evidence="10">
    <location>
        <begin position="15"/>
        <end position="76"/>
    </location>
</feature>
<feature type="repeat" description="ANK" evidence="8">
    <location>
        <begin position="144"/>
        <end position="176"/>
    </location>
</feature>
<protein>
    <recommendedName>
        <fullName evidence="7">Osteoclast-stimulating factor 1</fullName>
    </recommendedName>
</protein>
<dbReference type="SUPFAM" id="SSF50044">
    <property type="entry name" value="SH3-domain"/>
    <property type="match status" value="1"/>
</dbReference>
<sequence>MAKVMAPAPPPPKPGSIRVVQALFPYKAQHVDELSFSEGDLLYIIEGINLEAGWLKAKCKGKIGLIPGNYVETQSESIPNPLQEAAKRGNIEFLNECLQNKVSVNSLDKSGSTAIHWAARGGHIECATALLRYPNIQVNSQNKLGDTPLHNAAWKGDSAIVAILLEAGADITIRNNDKLTPYDLSKIPEVGVLLKQRHGLDEDIDDGGDSD</sequence>
<evidence type="ECO:0000256" key="5">
    <source>
        <dbReference type="ARBA" id="ARBA00023043"/>
    </source>
</evidence>
<comment type="caution">
    <text evidence="11">The sequence shown here is derived from an EMBL/GenBank/DDBJ whole genome shotgun (WGS) entry which is preliminary data.</text>
</comment>
<comment type="subcellular location">
    <subcellularLocation>
        <location evidence="1">Cytoplasm</location>
    </subcellularLocation>
</comment>
<dbReference type="PROSITE" id="PS50297">
    <property type="entry name" value="ANK_REP_REGION"/>
    <property type="match status" value="1"/>
</dbReference>
<dbReference type="PRINTS" id="PR01415">
    <property type="entry name" value="ANKYRIN"/>
</dbReference>
<dbReference type="GO" id="GO:0005737">
    <property type="term" value="C:cytoplasm"/>
    <property type="evidence" value="ECO:0007669"/>
    <property type="project" value="UniProtKB-SubCell"/>
</dbReference>
<dbReference type="SUPFAM" id="SSF48403">
    <property type="entry name" value="Ankyrin repeat"/>
    <property type="match status" value="1"/>
</dbReference>
<evidence type="ECO:0000256" key="6">
    <source>
        <dbReference type="ARBA" id="ARBA00037432"/>
    </source>
</evidence>
<dbReference type="PANTHER" id="PTHR24155:SF10">
    <property type="entry name" value="OSTEOCLAST-STIMULATING FACTOR 1"/>
    <property type="match status" value="1"/>
</dbReference>
<dbReference type="InterPro" id="IPR036770">
    <property type="entry name" value="Ankyrin_rpt-contain_sf"/>
</dbReference>
<evidence type="ECO:0000256" key="3">
    <source>
        <dbReference type="ARBA" id="ARBA00022490"/>
    </source>
</evidence>
<organism evidence="11 12">
    <name type="scientific">Oopsacas minuta</name>
    <dbReference type="NCBI Taxonomy" id="111878"/>
    <lineage>
        <taxon>Eukaryota</taxon>
        <taxon>Metazoa</taxon>
        <taxon>Porifera</taxon>
        <taxon>Hexactinellida</taxon>
        <taxon>Hexasterophora</taxon>
        <taxon>Lyssacinosida</taxon>
        <taxon>Leucopsacidae</taxon>
        <taxon>Oopsacas</taxon>
    </lineage>
</organism>
<comment type="function">
    <text evidence="6">Induces bone resorption, acting probably through a signaling cascade which results in the secretion of factor(s) enhancing osteoclast formation and activity.</text>
</comment>
<gene>
    <name evidence="11" type="ORF">LOD99_12765</name>
</gene>
<evidence type="ECO:0000313" key="11">
    <source>
        <dbReference type="EMBL" id="KAI6646644.1"/>
    </source>
</evidence>
<feature type="repeat" description="ANK" evidence="8">
    <location>
        <begin position="110"/>
        <end position="143"/>
    </location>
</feature>
<keyword evidence="5 8" id="KW-0040">ANK repeat</keyword>
<dbReference type="InterPro" id="IPR002110">
    <property type="entry name" value="Ankyrin_rpt"/>
</dbReference>
<evidence type="ECO:0000256" key="8">
    <source>
        <dbReference type="PROSITE-ProRule" id="PRU00023"/>
    </source>
</evidence>
<evidence type="ECO:0000313" key="12">
    <source>
        <dbReference type="Proteomes" id="UP001165289"/>
    </source>
</evidence>
<dbReference type="PANTHER" id="PTHR24155">
    <property type="entry name" value="OSTEOCLAST-STIMULATING FACTOR 1"/>
    <property type="match status" value="1"/>
</dbReference>
<evidence type="ECO:0000256" key="1">
    <source>
        <dbReference type="ARBA" id="ARBA00004496"/>
    </source>
</evidence>
<dbReference type="EMBL" id="JAKMXF010000354">
    <property type="protein sequence ID" value="KAI6646644.1"/>
    <property type="molecule type" value="Genomic_DNA"/>
</dbReference>
<dbReference type="PROSITE" id="PS50002">
    <property type="entry name" value="SH3"/>
    <property type="match status" value="1"/>
</dbReference>
<dbReference type="Gene3D" id="2.30.30.40">
    <property type="entry name" value="SH3 Domains"/>
    <property type="match status" value="1"/>
</dbReference>
<proteinExistence type="predicted"/>
<keyword evidence="4" id="KW-0677">Repeat</keyword>
<evidence type="ECO:0000256" key="7">
    <source>
        <dbReference type="ARBA" id="ARBA00040640"/>
    </source>
</evidence>
<dbReference type="PRINTS" id="PR00452">
    <property type="entry name" value="SH3DOMAIN"/>
</dbReference>
<dbReference type="Gene3D" id="1.25.40.20">
    <property type="entry name" value="Ankyrin repeat-containing domain"/>
    <property type="match status" value="2"/>
</dbReference>
<evidence type="ECO:0000256" key="9">
    <source>
        <dbReference type="PROSITE-ProRule" id="PRU00192"/>
    </source>
</evidence>
<dbReference type="PROSITE" id="PS50088">
    <property type="entry name" value="ANK_REPEAT"/>
    <property type="match status" value="2"/>
</dbReference>
<name>A0AAV7JD07_9METZ</name>
<accession>A0AAV7JD07</accession>
<evidence type="ECO:0000259" key="10">
    <source>
        <dbReference type="PROSITE" id="PS50002"/>
    </source>
</evidence>
<keyword evidence="12" id="KW-1185">Reference proteome</keyword>
<reference evidence="11 12" key="1">
    <citation type="journal article" date="2023" name="BMC Biol.">
        <title>The compact genome of the sponge Oopsacas minuta (Hexactinellida) is lacking key metazoan core genes.</title>
        <authorList>
            <person name="Santini S."/>
            <person name="Schenkelaars Q."/>
            <person name="Jourda C."/>
            <person name="Duchesne M."/>
            <person name="Belahbib H."/>
            <person name="Rocher C."/>
            <person name="Selva M."/>
            <person name="Riesgo A."/>
            <person name="Vervoort M."/>
            <person name="Leys S.P."/>
            <person name="Kodjabachian L."/>
            <person name="Le Bivic A."/>
            <person name="Borchiellini C."/>
            <person name="Claverie J.M."/>
            <person name="Renard E."/>
        </authorList>
    </citation>
    <scope>NUCLEOTIDE SEQUENCE [LARGE SCALE GENOMIC DNA]</scope>
    <source>
        <strain evidence="11">SPO-2</strain>
    </source>
</reference>
<dbReference type="SMART" id="SM00326">
    <property type="entry name" value="SH3"/>
    <property type="match status" value="1"/>
</dbReference>
<evidence type="ECO:0000256" key="2">
    <source>
        <dbReference type="ARBA" id="ARBA00022443"/>
    </source>
</evidence>
<dbReference type="GO" id="GO:0007165">
    <property type="term" value="P:signal transduction"/>
    <property type="evidence" value="ECO:0007669"/>
    <property type="project" value="TreeGrafter"/>
</dbReference>
<dbReference type="SMART" id="SM00248">
    <property type="entry name" value="ANK"/>
    <property type="match status" value="3"/>
</dbReference>
<dbReference type="AlphaFoldDB" id="A0AAV7JD07"/>